<dbReference type="PANTHER" id="PTHR37834">
    <property type="entry name" value="GDSL-LIKE LIPASE/ACYLHYDROLASE DOMAIN PROTEIN (AFU_ORTHOLOGUE AFUA_2G00620)"/>
    <property type="match status" value="1"/>
</dbReference>
<protein>
    <submittedName>
        <fullName evidence="4">Lysophospholipase L1</fullName>
    </submittedName>
</protein>
<dbReference type="EMBL" id="BDCR01000004">
    <property type="protein sequence ID" value="GAT64168.1"/>
    <property type="molecule type" value="Genomic_DNA"/>
</dbReference>
<gene>
    <name evidence="4" type="ORF">PJIAN_4717</name>
</gene>
<dbReference type="InterPro" id="IPR037461">
    <property type="entry name" value="CtCE2-like_dom"/>
</dbReference>
<feature type="domain" description="SGNH hydrolase-type esterase" evidence="2">
    <location>
        <begin position="159"/>
        <end position="352"/>
    </location>
</feature>
<reference evidence="5" key="1">
    <citation type="submission" date="2016-04" db="EMBL/GenBank/DDBJ databases">
        <title>Draft genome sequence of Paludibacter jiangxiensis strain NM7.</title>
        <authorList>
            <person name="Qiu Y."/>
            <person name="Matsuura N."/>
            <person name="Ohashi A."/>
            <person name="Tourlousse M.D."/>
            <person name="Sekiguchi Y."/>
        </authorList>
    </citation>
    <scope>NUCLEOTIDE SEQUENCE [LARGE SCALE GENOMIC DNA]</scope>
    <source>
        <strain evidence="5">NM7</strain>
    </source>
</reference>
<dbReference type="InterPro" id="IPR036514">
    <property type="entry name" value="SGNH_hydro_sf"/>
</dbReference>
<evidence type="ECO:0000259" key="3">
    <source>
        <dbReference type="Pfam" id="PF17996"/>
    </source>
</evidence>
<proteinExistence type="predicted"/>
<dbReference type="InterPro" id="IPR013830">
    <property type="entry name" value="SGNH_hydro"/>
</dbReference>
<evidence type="ECO:0000313" key="5">
    <source>
        <dbReference type="Proteomes" id="UP000076586"/>
    </source>
</evidence>
<dbReference type="Proteomes" id="UP000076586">
    <property type="component" value="Unassembled WGS sequence"/>
</dbReference>
<dbReference type="Pfam" id="PF13472">
    <property type="entry name" value="Lipase_GDSL_2"/>
    <property type="match status" value="1"/>
</dbReference>
<dbReference type="AlphaFoldDB" id="A0A171ARJ7"/>
<organism evidence="4 5">
    <name type="scientific">Paludibacter jiangxiensis</name>
    <dbReference type="NCBI Taxonomy" id="681398"/>
    <lineage>
        <taxon>Bacteria</taxon>
        <taxon>Pseudomonadati</taxon>
        <taxon>Bacteroidota</taxon>
        <taxon>Bacteroidia</taxon>
        <taxon>Bacteroidales</taxon>
        <taxon>Paludibacteraceae</taxon>
        <taxon>Paludibacter</taxon>
    </lineage>
</organism>
<keyword evidence="1" id="KW-0732">Signal</keyword>
<dbReference type="RefSeq" id="WP_236714412.1">
    <property type="nucleotide sequence ID" value="NZ_BDCR01000004.1"/>
</dbReference>
<evidence type="ECO:0000313" key="4">
    <source>
        <dbReference type="EMBL" id="GAT64168.1"/>
    </source>
</evidence>
<keyword evidence="5" id="KW-1185">Reference proteome</keyword>
<dbReference type="Gene3D" id="2.60.120.260">
    <property type="entry name" value="Galactose-binding domain-like"/>
    <property type="match status" value="1"/>
</dbReference>
<feature type="chain" id="PRO_5007905319" evidence="1">
    <location>
        <begin position="27"/>
        <end position="376"/>
    </location>
</feature>
<feature type="domain" description="Carbohydrate esterase 2 N-terminal" evidence="3">
    <location>
        <begin position="46"/>
        <end position="146"/>
    </location>
</feature>
<dbReference type="SUPFAM" id="SSF52266">
    <property type="entry name" value="SGNH hydrolase"/>
    <property type="match status" value="1"/>
</dbReference>
<dbReference type="Pfam" id="PF17996">
    <property type="entry name" value="CE2_N"/>
    <property type="match status" value="1"/>
</dbReference>
<comment type="caution">
    <text evidence="4">The sequence shown here is derived from an EMBL/GenBank/DDBJ whole genome shotgun (WGS) entry which is preliminary data.</text>
</comment>
<feature type="signal peptide" evidence="1">
    <location>
        <begin position="1"/>
        <end position="26"/>
    </location>
</feature>
<dbReference type="CDD" id="cd01831">
    <property type="entry name" value="Endoglucanase_E_like"/>
    <property type="match status" value="1"/>
</dbReference>
<accession>A0A171ARJ7</accession>
<dbReference type="InterPro" id="IPR040794">
    <property type="entry name" value="CE2_N"/>
</dbReference>
<dbReference type="STRING" id="681398.PJIAN_4717"/>
<dbReference type="InterPro" id="IPR052762">
    <property type="entry name" value="PCW_deacetylase/CE"/>
</dbReference>
<sequence length="376" mass="41677">MKNLMTKRVLIPLLCGVLLNVTGVFAQNKATSRYKVFSGTDPNVEYIGRTAQNNGSVSFDWTGVHLRTQVVGGYLAVKIGDTRGDYFDLFVDSKLAKTFKVSRDTVVVLVSNATPAAHQVMLYKRTEGEQGTATIYQFMTNKNGALKKCTGTPIRKIEFIGNSITCGFGTEVTDGKAPFLPSTENSNHSYASIVSRYFNADYHLTAHSGRGVVRNYGDKNPMSHPATTMQRLFFQTFDINPTVEWDFSKWKPDVVVIKLGTNDLSNPAICPTEDQFVKGYLDLIASVRKVYGNIPVICMTSCMSGETLYQYVQRVVKDSNDKNVHFVGLMPSLLNVATDFGACMHPNYEGQKKMASILIPHLSTILGWPMTNKVVE</sequence>
<evidence type="ECO:0000259" key="2">
    <source>
        <dbReference type="Pfam" id="PF13472"/>
    </source>
</evidence>
<dbReference type="PANTHER" id="PTHR37834:SF2">
    <property type="entry name" value="ESTERASE, SGNH HYDROLASE-TYPE"/>
    <property type="match status" value="1"/>
</dbReference>
<dbReference type="GO" id="GO:0052689">
    <property type="term" value="F:carboxylic ester hydrolase activity"/>
    <property type="evidence" value="ECO:0007669"/>
    <property type="project" value="InterPro"/>
</dbReference>
<evidence type="ECO:0000256" key="1">
    <source>
        <dbReference type="SAM" id="SignalP"/>
    </source>
</evidence>
<name>A0A171ARJ7_9BACT</name>
<reference evidence="5" key="2">
    <citation type="journal article" date="2017" name="Genome Announc.">
        <title>Draft genome sequence of Paludibacter jiangxiensis NM7(T), a propionate-producing fermentative bacterium.</title>
        <authorList>
            <person name="Qiu Y.-L."/>
            <person name="Tourlousse D.M."/>
            <person name="Matsuura N."/>
            <person name="Ohashi A."/>
            <person name="Sekiguchi Y."/>
        </authorList>
    </citation>
    <scope>NUCLEOTIDE SEQUENCE [LARGE SCALE GENOMIC DNA]</scope>
    <source>
        <strain evidence="5">NM7</strain>
    </source>
</reference>
<dbReference type="Gene3D" id="3.40.50.1110">
    <property type="entry name" value="SGNH hydrolase"/>
    <property type="match status" value="1"/>
</dbReference>